<dbReference type="GO" id="GO:0097431">
    <property type="term" value="C:mitotic spindle pole"/>
    <property type="evidence" value="ECO:0007669"/>
    <property type="project" value="TreeGrafter"/>
</dbReference>
<evidence type="ECO:0000313" key="10">
    <source>
        <dbReference type="EMBL" id="KAG8570497.1"/>
    </source>
</evidence>
<dbReference type="GO" id="GO:0008017">
    <property type="term" value="F:microtubule binding"/>
    <property type="evidence" value="ECO:0007669"/>
    <property type="project" value="TreeGrafter"/>
</dbReference>
<name>A0AAV7BDJ5_ENGPU</name>
<keyword evidence="5" id="KW-0802">TPR repeat</keyword>
<dbReference type="SUPFAM" id="SSF48452">
    <property type="entry name" value="TPR-like"/>
    <property type="match status" value="1"/>
</dbReference>
<keyword evidence="11" id="KW-1185">Reference proteome</keyword>
<keyword evidence="6" id="KW-0206">Cytoskeleton</keyword>
<comment type="subcellular location">
    <subcellularLocation>
        <location evidence="1">Cytoplasm</location>
        <location evidence="1">Cytoskeleton</location>
    </subcellularLocation>
</comment>
<evidence type="ECO:0000256" key="4">
    <source>
        <dbReference type="ARBA" id="ARBA00022737"/>
    </source>
</evidence>
<keyword evidence="3" id="KW-0963">Cytoplasm</keyword>
<evidence type="ECO:0000313" key="11">
    <source>
        <dbReference type="Proteomes" id="UP000824782"/>
    </source>
</evidence>
<comment type="caution">
    <text evidence="10">The sequence shown here is derived from an EMBL/GenBank/DDBJ whole genome shotgun (WGS) entry which is preliminary data.</text>
</comment>
<dbReference type="Gene3D" id="1.25.40.10">
    <property type="entry name" value="Tetratricopeptide repeat domain"/>
    <property type="match status" value="1"/>
</dbReference>
<dbReference type="InterPro" id="IPR049039">
    <property type="entry name" value="RMD1-3_a_helical_rpt"/>
</dbReference>
<dbReference type="AlphaFoldDB" id="A0AAV7BDJ5"/>
<evidence type="ECO:0000256" key="9">
    <source>
        <dbReference type="ARBA" id="ARBA00041958"/>
    </source>
</evidence>
<evidence type="ECO:0000256" key="1">
    <source>
        <dbReference type="ARBA" id="ARBA00004245"/>
    </source>
</evidence>
<organism evidence="10 11">
    <name type="scientific">Engystomops pustulosus</name>
    <name type="common">Tungara frog</name>
    <name type="synonym">Physalaemus pustulosus</name>
    <dbReference type="NCBI Taxonomy" id="76066"/>
    <lineage>
        <taxon>Eukaryota</taxon>
        <taxon>Metazoa</taxon>
        <taxon>Chordata</taxon>
        <taxon>Craniata</taxon>
        <taxon>Vertebrata</taxon>
        <taxon>Euteleostomi</taxon>
        <taxon>Amphibia</taxon>
        <taxon>Batrachia</taxon>
        <taxon>Anura</taxon>
        <taxon>Neobatrachia</taxon>
        <taxon>Hyloidea</taxon>
        <taxon>Leptodactylidae</taxon>
        <taxon>Leiuperinae</taxon>
        <taxon>Engystomops</taxon>
    </lineage>
</organism>
<proteinExistence type="inferred from homology"/>
<comment type="similarity">
    <text evidence="7">Belongs to the RMDN family.</text>
</comment>
<dbReference type="PANTHER" id="PTHR16056">
    <property type="entry name" value="REGULATOR OF MICROTUBULE DYNAMICS PROTEIN"/>
    <property type="match status" value="1"/>
</dbReference>
<dbReference type="Pfam" id="PF21033">
    <property type="entry name" value="RMD1-3"/>
    <property type="match status" value="1"/>
</dbReference>
<evidence type="ECO:0000256" key="5">
    <source>
        <dbReference type="ARBA" id="ARBA00022803"/>
    </source>
</evidence>
<protein>
    <recommendedName>
        <fullName evidence="8">Regulator of microtubule dynamics protein 1</fullName>
    </recommendedName>
    <alternativeName>
        <fullName evidence="9">Protein FAM82B</fullName>
    </alternativeName>
</protein>
<dbReference type="GO" id="GO:0005876">
    <property type="term" value="C:spindle microtubule"/>
    <property type="evidence" value="ECO:0007669"/>
    <property type="project" value="TreeGrafter"/>
</dbReference>
<dbReference type="InterPro" id="IPR011990">
    <property type="entry name" value="TPR-like_helical_dom_sf"/>
</dbReference>
<sequence>MAAGTRSTLLSWVRHLRRGRITGLTGCSRSISTHVPKKSALLKNGLVWSSLSLLAIGSYSWKKRAAVVYASIRVEDVKEQADYLYGSGDTEKLHEFLSQYRQSNDAEVLWRLARASRDLAQLSKTAPNDKKKLVYEARELAQKALEINESCSAAHKWYAICLSDVGDYEGMKVKIGNAYIIRNHFQRAIELNPKDATTIHLIGVWCYMFAELPWYQKKIASALFATPPSSTFEEALVYFEMAEEVDPNFYSKNLLYLGKTFLRLKDNELALEWLQKAKDYPVRTEEDKEVTGRGTLQPPLWLLTHVRLGRWRDERCFPSPSS</sequence>
<accession>A0AAV7BDJ5</accession>
<dbReference type="GO" id="GO:0005739">
    <property type="term" value="C:mitochondrion"/>
    <property type="evidence" value="ECO:0007669"/>
    <property type="project" value="TreeGrafter"/>
</dbReference>
<dbReference type="EMBL" id="WNYA01000005">
    <property type="protein sequence ID" value="KAG8570497.1"/>
    <property type="molecule type" value="Genomic_DNA"/>
</dbReference>
<evidence type="ECO:0000256" key="8">
    <source>
        <dbReference type="ARBA" id="ARBA00039966"/>
    </source>
</evidence>
<reference evidence="10" key="1">
    <citation type="thesis" date="2020" institute="ProQuest LLC" country="789 East Eisenhower Parkway, Ann Arbor, MI, USA">
        <title>Comparative Genomics and Chromosome Evolution.</title>
        <authorList>
            <person name="Mudd A.B."/>
        </authorList>
    </citation>
    <scope>NUCLEOTIDE SEQUENCE</scope>
    <source>
        <strain evidence="10">237g6f4</strain>
        <tissue evidence="10">Blood</tissue>
    </source>
</reference>
<gene>
    <name evidence="10" type="ORF">GDO81_011293</name>
</gene>
<dbReference type="Proteomes" id="UP000824782">
    <property type="component" value="Unassembled WGS sequence"/>
</dbReference>
<comment type="subunit">
    <text evidence="2">Interacts with microtubules.</text>
</comment>
<keyword evidence="4" id="KW-0677">Repeat</keyword>
<evidence type="ECO:0000256" key="7">
    <source>
        <dbReference type="ARBA" id="ARBA00038360"/>
    </source>
</evidence>
<evidence type="ECO:0000256" key="3">
    <source>
        <dbReference type="ARBA" id="ARBA00022490"/>
    </source>
</evidence>
<evidence type="ECO:0000256" key="6">
    <source>
        <dbReference type="ARBA" id="ARBA00023212"/>
    </source>
</evidence>
<evidence type="ECO:0000256" key="2">
    <source>
        <dbReference type="ARBA" id="ARBA00011375"/>
    </source>
</evidence>
<dbReference type="PANTHER" id="PTHR16056:SF16">
    <property type="entry name" value="REGULATOR OF MICROTUBULE DYNAMICS PROTEIN 1"/>
    <property type="match status" value="1"/>
</dbReference>